<name>A0A291GG10_9RHOB</name>
<sequence>MTFTSKLLAGTALALSLGTAAMADEVSDTLNSALKAYEEGDVTYALEELDYAKQLMQEMKTGELSAFLPAAPEGWTAENDADTTAGFAMMGGGTAAAKRYFKETGEEFTITIVVDSPMIGMMGGMIQNAGAMGMKTVRVGREKFLDNEGDLSALIEGRVLVQASGEPREVVLPLLESIDYRELGRFGY</sequence>
<keyword evidence="1" id="KW-0732">Signal</keyword>
<evidence type="ECO:0000313" key="2">
    <source>
        <dbReference type="EMBL" id="ATG48990.1"/>
    </source>
</evidence>
<accession>A0A291GG10</accession>
<dbReference type="KEGG" id="ceh:CEW89_16285"/>
<dbReference type="Proteomes" id="UP000217935">
    <property type="component" value="Chromosome"/>
</dbReference>
<reference evidence="2 3" key="1">
    <citation type="submission" date="2017-06" db="EMBL/GenBank/DDBJ databases">
        <title>Celeribacter sp. TSPH2 complete genome sequence.</title>
        <authorList>
            <person name="Woo J.-H."/>
            <person name="Kim H.-S."/>
        </authorList>
    </citation>
    <scope>NUCLEOTIDE SEQUENCE [LARGE SCALE GENOMIC DNA]</scope>
    <source>
        <strain evidence="2 3">TSPH2</strain>
    </source>
</reference>
<organism evidence="2 3">
    <name type="scientific">Celeribacter ethanolicus</name>
    <dbReference type="NCBI Taxonomy" id="1758178"/>
    <lineage>
        <taxon>Bacteria</taxon>
        <taxon>Pseudomonadati</taxon>
        <taxon>Pseudomonadota</taxon>
        <taxon>Alphaproteobacteria</taxon>
        <taxon>Rhodobacterales</taxon>
        <taxon>Roseobacteraceae</taxon>
        <taxon>Celeribacter</taxon>
    </lineage>
</organism>
<evidence type="ECO:0000313" key="3">
    <source>
        <dbReference type="Proteomes" id="UP000217935"/>
    </source>
</evidence>
<dbReference type="STRING" id="1758178.GCA_001550095_02306"/>
<dbReference type="EMBL" id="CP022196">
    <property type="protein sequence ID" value="ATG48990.1"/>
    <property type="molecule type" value="Genomic_DNA"/>
</dbReference>
<feature type="signal peptide" evidence="1">
    <location>
        <begin position="1"/>
        <end position="23"/>
    </location>
</feature>
<protein>
    <submittedName>
        <fullName evidence="2">Uncharacterized protein</fullName>
    </submittedName>
</protein>
<evidence type="ECO:0000256" key="1">
    <source>
        <dbReference type="SAM" id="SignalP"/>
    </source>
</evidence>
<dbReference type="OrthoDB" id="7265885at2"/>
<dbReference type="AlphaFoldDB" id="A0A291GG10"/>
<keyword evidence="3" id="KW-1185">Reference proteome</keyword>
<feature type="chain" id="PRO_5012855398" evidence="1">
    <location>
        <begin position="24"/>
        <end position="188"/>
    </location>
</feature>
<proteinExistence type="predicted"/>
<dbReference type="RefSeq" id="WP_066701927.1">
    <property type="nucleotide sequence ID" value="NZ_CP022196.1"/>
</dbReference>
<gene>
    <name evidence="2" type="ORF">CEW89_16285</name>
</gene>